<proteinExistence type="predicted"/>
<dbReference type="PANTHER" id="PTHR21040">
    <property type="entry name" value="BCDNA.GH04120"/>
    <property type="match status" value="1"/>
</dbReference>
<organism evidence="2 3">
    <name type="scientific">Nematostella vectensis</name>
    <name type="common">Starlet sea anemone</name>
    <dbReference type="NCBI Taxonomy" id="45351"/>
    <lineage>
        <taxon>Eukaryota</taxon>
        <taxon>Metazoa</taxon>
        <taxon>Cnidaria</taxon>
        <taxon>Anthozoa</taxon>
        <taxon>Hexacorallia</taxon>
        <taxon>Actiniaria</taxon>
        <taxon>Edwardsiidae</taxon>
        <taxon>Nematostella</taxon>
    </lineage>
</organism>
<dbReference type="HOGENOM" id="CLU_1251972_0_0_1"/>
<sequence>MGIALTGWSRYDYFGTLCELLPAGIPSLVICLTALNRGFMDDNLLEDISSRLGFKDKIDIGAKAIYNDELCNANFPGHEIYKIVCKLSKALHALDMTKETEKGWMLHRQLQSQALSYFRLESARKQSVSCISNMRSVRREAMAELPKIYFNSTVKEWIQDKVNDNIVEATKSKMIIERVQSDFDMLLKQEEIRAKESKNEQTLPSQDLQNDGTLEKQLPTF</sequence>
<keyword evidence="3" id="KW-1185">Reference proteome</keyword>
<evidence type="ECO:0000313" key="3">
    <source>
        <dbReference type="Proteomes" id="UP000001593"/>
    </source>
</evidence>
<dbReference type="Proteomes" id="UP000001593">
    <property type="component" value="Unassembled WGS sequence"/>
</dbReference>
<accession>A7SK37</accession>
<gene>
    <name evidence="2" type="ORF">NEMVEDRAFT_v1g213493</name>
</gene>
<dbReference type="InParanoid" id="A7SK37"/>
<dbReference type="PhylomeDB" id="A7SK37"/>
<dbReference type="PANTHER" id="PTHR21040:SF8">
    <property type="entry name" value="BCDNA.GH04120"/>
    <property type="match status" value="1"/>
</dbReference>
<dbReference type="AlphaFoldDB" id="A7SK37"/>
<feature type="compositionally biased region" description="Polar residues" evidence="1">
    <location>
        <begin position="200"/>
        <end position="212"/>
    </location>
</feature>
<name>A7SK37_NEMVE</name>
<reference evidence="2 3" key="1">
    <citation type="journal article" date="2007" name="Science">
        <title>Sea anemone genome reveals ancestral eumetazoan gene repertoire and genomic organization.</title>
        <authorList>
            <person name="Putnam N.H."/>
            <person name="Srivastava M."/>
            <person name="Hellsten U."/>
            <person name="Dirks B."/>
            <person name="Chapman J."/>
            <person name="Salamov A."/>
            <person name="Terry A."/>
            <person name="Shapiro H."/>
            <person name="Lindquist E."/>
            <person name="Kapitonov V.V."/>
            <person name="Jurka J."/>
            <person name="Genikhovich G."/>
            <person name="Grigoriev I.V."/>
            <person name="Lucas S.M."/>
            <person name="Steele R.E."/>
            <person name="Finnerty J.R."/>
            <person name="Technau U."/>
            <person name="Martindale M.Q."/>
            <person name="Rokhsar D.S."/>
        </authorList>
    </citation>
    <scope>NUCLEOTIDE SEQUENCE [LARGE SCALE GENOMIC DNA]</scope>
    <source>
        <strain evidence="3">CH2 X CH6</strain>
    </source>
</reference>
<dbReference type="GO" id="GO:0015929">
    <property type="term" value="F:hexosaminidase activity"/>
    <property type="evidence" value="ECO:0000318"/>
    <property type="project" value="GO_Central"/>
</dbReference>
<feature type="region of interest" description="Disordered" evidence="1">
    <location>
        <begin position="195"/>
        <end position="221"/>
    </location>
</feature>
<dbReference type="EMBL" id="DS469683">
    <property type="protein sequence ID" value="EDO35945.1"/>
    <property type="molecule type" value="Genomic_DNA"/>
</dbReference>
<evidence type="ECO:0000313" key="2">
    <source>
        <dbReference type="EMBL" id="EDO35945.1"/>
    </source>
</evidence>
<protein>
    <submittedName>
        <fullName evidence="2">Uncharacterized protein</fullName>
    </submittedName>
</protein>
<dbReference type="InterPro" id="IPR038901">
    <property type="entry name" value="HEXDC-like"/>
</dbReference>
<dbReference type="STRING" id="45351.A7SK37"/>
<evidence type="ECO:0000256" key="1">
    <source>
        <dbReference type="SAM" id="MobiDB-lite"/>
    </source>
</evidence>